<name>A0A4R1NPA4_9RHOB</name>
<gene>
    <name evidence="1" type="ORF">BXY66_0500</name>
</gene>
<dbReference type="OrthoDB" id="54411at2"/>
<dbReference type="EMBL" id="SMGR01000001">
    <property type="protein sequence ID" value="TCL08463.1"/>
    <property type="molecule type" value="Genomic_DNA"/>
</dbReference>
<keyword evidence="2" id="KW-1185">Reference proteome</keyword>
<evidence type="ECO:0000313" key="2">
    <source>
        <dbReference type="Proteomes" id="UP000295673"/>
    </source>
</evidence>
<dbReference type="AlphaFoldDB" id="A0A4R1NPA4"/>
<evidence type="ECO:0000313" key="1">
    <source>
        <dbReference type="EMBL" id="TCL08463.1"/>
    </source>
</evidence>
<dbReference type="RefSeq" id="WP_132858589.1">
    <property type="nucleotide sequence ID" value="NZ_SMGR01000001.1"/>
</dbReference>
<dbReference type="InterPro" id="IPR011990">
    <property type="entry name" value="TPR-like_helical_dom_sf"/>
</dbReference>
<proteinExistence type="predicted"/>
<reference evidence="1 2" key="1">
    <citation type="submission" date="2019-03" db="EMBL/GenBank/DDBJ databases">
        <title>Genomic Encyclopedia of Archaeal and Bacterial Type Strains, Phase II (KMG-II): from individual species to whole genera.</title>
        <authorList>
            <person name="Goeker M."/>
        </authorList>
    </citation>
    <scope>NUCLEOTIDE SEQUENCE [LARGE SCALE GENOMIC DNA]</scope>
    <source>
        <strain evidence="1 2">DSM 26433</strain>
    </source>
</reference>
<dbReference type="Proteomes" id="UP000295673">
    <property type="component" value="Unassembled WGS sequence"/>
</dbReference>
<organism evidence="1 2">
    <name type="scientific">Shimia isoporae</name>
    <dbReference type="NCBI Taxonomy" id="647720"/>
    <lineage>
        <taxon>Bacteria</taxon>
        <taxon>Pseudomonadati</taxon>
        <taxon>Pseudomonadota</taxon>
        <taxon>Alphaproteobacteria</taxon>
        <taxon>Rhodobacterales</taxon>
        <taxon>Roseobacteraceae</taxon>
    </lineage>
</organism>
<protein>
    <submittedName>
        <fullName evidence="1">TolB-like protein</fullName>
    </submittedName>
</protein>
<sequence>MTQTVDPKLVFEQMHRITGAQDFAPGKRTRQFLEHIITEELEGRGDRLKGTALAMDLFGRSADFDPASDPVVRTEAMKLRKALEHYYLTEGAQDQIYIDVPKGSYRPVITLREIDDVQASDTKHPNALPLLSVCRFEGDHADNTQLYREGLPGEIALELAKFGHIRVRDVSAAQTEPDLTQGYALQGKVHAAGTKVRIVLQLSRQPDRQIIWSDRFVVDADEADVFALQETIAKACATELADAYGALGEDVAASYAGRDRKDASVFGALLSFHAHMRTSSVDSLSKFEDLSNRALVATPESGLAHALVALCQIEKVALGLADFASLEGETLSHAETAVALSPKCQEALFAAAVSALLRHDKTEFESLLSRAVNANPNGALLSTMVGAWIAMSGELERGCELIRRAQETNAHLPAWSRIPLALQRLDASEFQSASKLVDNLDARDVAIEWALLAAIHGSAGNERQKQGAMDRLNELGANPSQLIAALPLEPKLKAKLLPELSPNNES</sequence>
<dbReference type="SUPFAM" id="SSF48452">
    <property type="entry name" value="TPR-like"/>
    <property type="match status" value="1"/>
</dbReference>
<accession>A0A4R1NPA4</accession>
<comment type="caution">
    <text evidence="1">The sequence shown here is derived from an EMBL/GenBank/DDBJ whole genome shotgun (WGS) entry which is preliminary data.</text>
</comment>